<dbReference type="InterPro" id="IPR029068">
    <property type="entry name" value="Glyas_Bleomycin-R_OHBP_Dase"/>
</dbReference>
<keyword evidence="3" id="KW-0223">Dioxygenase</keyword>
<dbReference type="AlphaFoldDB" id="A0A7W3JEC1"/>
<dbReference type="InterPro" id="IPR037523">
    <property type="entry name" value="VOC_core"/>
</dbReference>
<evidence type="ECO:0000259" key="2">
    <source>
        <dbReference type="PROSITE" id="PS51819"/>
    </source>
</evidence>
<sequence length="250" mass="25820">MEILSVDTVNRSTAGTAAYYETVLGLPVSKEIGAVEVTVGRTVLRFHEDADAAGDQHYAFLVDDARFDAARAFLTAGPGLLGDGDRTEFEAQDAWNARSLYFPGPDRSVLEVIARRDLPRDLGAGRGAGAKASSPPASGTQPSPSAPFGPGDLLSVSEVGIAVPDVVGTADRLAAAGVGRYPDGSATFSPAGHIDGMLILVSVGRTWFPTSDRVVGEPPVTVVAQAGPSSPGVVPGRYELAPGRVLVVRP</sequence>
<dbReference type="GO" id="GO:0051213">
    <property type="term" value="F:dioxygenase activity"/>
    <property type="evidence" value="ECO:0007669"/>
    <property type="project" value="UniProtKB-KW"/>
</dbReference>
<evidence type="ECO:0000313" key="4">
    <source>
        <dbReference type="Proteomes" id="UP000540568"/>
    </source>
</evidence>
<proteinExistence type="predicted"/>
<feature type="domain" description="VOC" evidence="2">
    <location>
        <begin position="2"/>
        <end position="115"/>
    </location>
</feature>
<dbReference type="EMBL" id="JACGWV010000003">
    <property type="protein sequence ID" value="MBA8811268.1"/>
    <property type="molecule type" value="Genomic_DNA"/>
</dbReference>
<keyword evidence="3" id="KW-0456">Lyase</keyword>
<accession>A0A7W3JEC1</accession>
<keyword evidence="4" id="KW-1185">Reference proteome</keyword>
<dbReference type="GO" id="GO:0016829">
    <property type="term" value="F:lyase activity"/>
    <property type="evidence" value="ECO:0007669"/>
    <property type="project" value="UniProtKB-KW"/>
</dbReference>
<dbReference type="RefSeq" id="WP_182620427.1">
    <property type="nucleotide sequence ID" value="NZ_BAAATF010000001.1"/>
</dbReference>
<evidence type="ECO:0000256" key="1">
    <source>
        <dbReference type="SAM" id="MobiDB-lite"/>
    </source>
</evidence>
<reference evidence="3 4" key="1">
    <citation type="submission" date="2020-07" db="EMBL/GenBank/DDBJ databases">
        <title>Sequencing the genomes of 1000 actinobacteria strains.</title>
        <authorList>
            <person name="Klenk H.-P."/>
        </authorList>
    </citation>
    <scope>NUCLEOTIDE SEQUENCE [LARGE SCALE GENOMIC DNA]</scope>
    <source>
        <strain evidence="3 4">DSM 44121</strain>
    </source>
</reference>
<name>A0A7W3JEC1_9MICO</name>
<organism evidence="3 4">
    <name type="scientific">Promicromonospora sukumoe</name>
    <dbReference type="NCBI Taxonomy" id="88382"/>
    <lineage>
        <taxon>Bacteria</taxon>
        <taxon>Bacillati</taxon>
        <taxon>Actinomycetota</taxon>
        <taxon>Actinomycetes</taxon>
        <taxon>Micrococcales</taxon>
        <taxon>Promicromonosporaceae</taxon>
        <taxon>Promicromonospora</taxon>
    </lineage>
</organism>
<evidence type="ECO:0000313" key="3">
    <source>
        <dbReference type="EMBL" id="MBA8811268.1"/>
    </source>
</evidence>
<gene>
    <name evidence="3" type="ORF">FHX71_005275</name>
</gene>
<keyword evidence="3" id="KW-0560">Oxidoreductase</keyword>
<dbReference type="PROSITE" id="PS51819">
    <property type="entry name" value="VOC"/>
    <property type="match status" value="1"/>
</dbReference>
<dbReference type="SUPFAM" id="SSF54593">
    <property type="entry name" value="Glyoxalase/Bleomycin resistance protein/Dihydroxybiphenyl dioxygenase"/>
    <property type="match status" value="1"/>
</dbReference>
<dbReference type="Proteomes" id="UP000540568">
    <property type="component" value="Unassembled WGS sequence"/>
</dbReference>
<feature type="compositionally biased region" description="Low complexity" evidence="1">
    <location>
        <begin position="129"/>
        <end position="139"/>
    </location>
</feature>
<comment type="caution">
    <text evidence="3">The sequence shown here is derived from an EMBL/GenBank/DDBJ whole genome shotgun (WGS) entry which is preliminary data.</text>
</comment>
<protein>
    <submittedName>
        <fullName evidence="3">Catechol 2,3-dioxygenase-like lactoylglutathione lyase family enzyme</fullName>
    </submittedName>
</protein>
<feature type="region of interest" description="Disordered" evidence="1">
    <location>
        <begin position="121"/>
        <end position="150"/>
    </location>
</feature>
<dbReference type="Gene3D" id="3.10.180.10">
    <property type="entry name" value="2,3-Dihydroxybiphenyl 1,2-Dioxygenase, domain 1"/>
    <property type="match status" value="1"/>
</dbReference>